<dbReference type="PANTHER" id="PTHR10210:SF41">
    <property type="entry name" value="RIBOSE-PHOSPHATE PYROPHOSPHOKINASE 1, CHLOROPLASTIC"/>
    <property type="match status" value="1"/>
</dbReference>
<dbReference type="Proteomes" id="UP001228905">
    <property type="component" value="Unassembled WGS sequence"/>
</dbReference>
<evidence type="ECO:0000256" key="2">
    <source>
        <dbReference type="RuleBase" id="RU004324"/>
    </source>
</evidence>
<evidence type="ECO:0000259" key="3">
    <source>
        <dbReference type="Pfam" id="PF00156"/>
    </source>
</evidence>
<evidence type="ECO:0000256" key="1">
    <source>
        <dbReference type="ARBA" id="ARBA00022727"/>
    </source>
</evidence>
<dbReference type="EMBL" id="JAUSVS010000009">
    <property type="protein sequence ID" value="MDQ0465971.1"/>
    <property type="molecule type" value="Genomic_DNA"/>
</dbReference>
<dbReference type="SMART" id="SM01400">
    <property type="entry name" value="Pribosyltran_N"/>
    <property type="match status" value="1"/>
</dbReference>
<organism evidence="5 6">
    <name type="scientific">Caulobacter ginsengisoli</name>
    <dbReference type="NCBI Taxonomy" id="400775"/>
    <lineage>
        <taxon>Bacteria</taxon>
        <taxon>Pseudomonadati</taxon>
        <taxon>Pseudomonadota</taxon>
        <taxon>Alphaproteobacteria</taxon>
        <taxon>Caulobacterales</taxon>
        <taxon>Caulobacteraceae</taxon>
        <taxon>Caulobacter</taxon>
    </lineage>
</organism>
<dbReference type="SUPFAM" id="SSF53271">
    <property type="entry name" value="PRTase-like"/>
    <property type="match status" value="2"/>
</dbReference>
<comment type="similarity">
    <text evidence="2">Belongs to the ribose-phosphate pyrophosphokinase family.</text>
</comment>
<feature type="domain" description="Ribose-phosphate pyrophosphokinase N-terminal" evidence="4">
    <location>
        <begin position="6"/>
        <end position="114"/>
    </location>
</feature>
<dbReference type="NCBIfam" id="TIGR01251">
    <property type="entry name" value="ribP_PPkin"/>
    <property type="match status" value="1"/>
</dbReference>
<protein>
    <submittedName>
        <fullName evidence="5">Ribose-phosphate pyrophosphokinase</fullName>
        <ecNumber evidence="5">2.7.6.1</ecNumber>
    </submittedName>
</protein>
<dbReference type="RefSeq" id="WP_307351725.1">
    <property type="nucleotide sequence ID" value="NZ_JAUSVS010000009.1"/>
</dbReference>
<dbReference type="GO" id="GO:0004749">
    <property type="term" value="F:ribose phosphate diphosphokinase activity"/>
    <property type="evidence" value="ECO:0007669"/>
    <property type="project" value="UniProtKB-EC"/>
</dbReference>
<proteinExistence type="inferred from homology"/>
<evidence type="ECO:0000259" key="4">
    <source>
        <dbReference type="Pfam" id="PF13793"/>
    </source>
</evidence>
<dbReference type="InterPro" id="IPR000836">
    <property type="entry name" value="PRTase_dom"/>
</dbReference>
<dbReference type="Pfam" id="PF00156">
    <property type="entry name" value="Pribosyltran"/>
    <property type="match status" value="1"/>
</dbReference>
<evidence type="ECO:0000313" key="5">
    <source>
        <dbReference type="EMBL" id="MDQ0465971.1"/>
    </source>
</evidence>
<dbReference type="InterPro" id="IPR029057">
    <property type="entry name" value="PRTase-like"/>
</dbReference>
<dbReference type="Pfam" id="PF13793">
    <property type="entry name" value="Pribosyltran_N"/>
    <property type="match status" value="1"/>
</dbReference>
<dbReference type="InterPro" id="IPR005946">
    <property type="entry name" value="Rib-P_diPkinase"/>
</dbReference>
<accession>A0ABU0IVC8</accession>
<comment type="caution">
    <text evidence="5">The sequence shown here is derived from an EMBL/GenBank/DDBJ whole genome shotgun (WGS) entry which is preliminary data.</text>
</comment>
<evidence type="ECO:0000313" key="6">
    <source>
        <dbReference type="Proteomes" id="UP001228905"/>
    </source>
</evidence>
<dbReference type="InterPro" id="IPR029099">
    <property type="entry name" value="Pribosyltran_N"/>
</dbReference>
<name>A0ABU0IVC8_9CAUL</name>
<feature type="domain" description="Phosphoribosyltransferase" evidence="3">
    <location>
        <begin position="156"/>
        <end position="247"/>
    </location>
</feature>
<dbReference type="CDD" id="cd06223">
    <property type="entry name" value="PRTases_typeI"/>
    <property type="match status" value="1"/>
</dbReference>
<dbReference type="EC" id="2.7.6.1" evidence="5"/>
<dbReference type="Gene3D" id="3.40.50.2020">
    <property type="match status" value="2"/>
</dbReference>
<gene>
    <name evidence="5" type="ORF">QO010_003764</name>
</gene>
<reference evidence="5 6" key="1">
    <citation type="submission" date="2023-07" db="EMBL/GenBank/DDBJ databases">
        <title>Genomic Encyclopedia of Type Strains, Phase IV (KMG-IV): sequencing the most valuable type-strain genomes for metagenomic binning, comparative biology and taxonomic classification.</title>
        <authorList>
            <person name="Goeker M."/>
        </authorList>
    </citation>
    <scope>NUCLEOTIDE SEQUENCE [LARGE SCALE GENOMIC DNA]</scope>
    <source>
        <strain evidence="5 6">DSM 18695</strain>
    </source>
</reference>
<keyword evidence="1 2" id="KW-0545">Nucleotide biosynthesis</keyword>
<keyword evidence="5" id="KW-0808">Transferase</keyword>
<keyword evidence="6" id="KW-1185">Reference proteome</keyword>
<dbReference type="PANTHER" id="PTHR10210">
    <property type="entry name" value="RIBOSE-PHOSPHATE DIPHOSPHOKINASE FAMILY MEMBER"/>
    <property type="match status" value="1"/>
</dbReference>
<sequence length="295" mass="30975">MSGLSVLAFPEDRAAAQRLADALSAPLAVLDVHVFPDGETLPTVPAGLASTVILYRRLDHPDRRLIPLLLAADAARRAGARRLVLVAPYLPYLRQDTVFAPGQPVSRDAIGQVLGGAFDRIVTVNAHLHRTRDLAEVFGHPVDNLDVASPLARRLAGGAAPLVVGPDIESAPWVQSAARAVGGEAMTFLKTREGDREVTLTLAEPERVRGCRVLLLDDICSTGATLEAAIRQLLAAGAARVDVGVIHALFTGPTLDRLAAAGAARIASSDSIPHPTNALELAPSLALALQDEAAR</sequence>